<reference evidence="1" key="1">
    <citation type="submission" date="2022-10" db="EMBL/GenBank/DDBJ databases">
        <title>Fusarium specimens isolated from Avocado Roots.</title>
        <authorList>
            <person name="Stajich J."/>
            <person name="Roper C."/>
            <person name="Heimlech-Rivalta G."/>
        </authorList>
    </citation>
    <scope>NUCLEOTIDE SEQUENCE</scope>
    <source>
        <strain evidence="1">CF00143</strain>
    </source>
</reference>
<evidence type="ECO:0000313" key="1">
    <source>
        <dbReference type="EMBL" id="KAJ4015437.1"/>
    </source>
</evidence>
<dbReference type="Proteomes" id="UP001152130">
    <property type="component" value="Unassembled WGS sequence"/>
</dbReference>
<dbReference type="AlphaFoldDB" id="A0A9W8UB78"/>
<accession>A0A9W8UB78</accession>
<name>A0A9W8UB78_9HYPO</name>
<gene>
    <name evidence="1" type="ORF">NW766_005780</name>
</gene>
<protein>
    <submittedName>
        <fullName evidence="1">Uncharacterized protein</fullName>
    </submittedName>
</protein>
<keyword evidence="2" id="KW-1185">Reference proteome</keyword>
<evidence type="ECO:0000313" key="2">
    <source>
        <dbReference type="Proteomes" id="UP001152130"/>
    </source>
</evidence>
<organism evidence="1 2">
    <name type="scientific">Fusarium irregulare</name>
    <dbReference type="NCBI Taxonomy" id="2494466"/>
    <lineage>
        <taxon>Eukaryota</taxon>
        <taxon>Fungi</taxon>
        <taxon>Dikarya</taxon>
        <taxon>Ascomycota</taxon>
        <taxon>Pezizomycotina</taxon>
        <taxon>Sordariomycetes</taxon>
        <taxon>Hypocreomycetidae</taxon>
        <taxon>Hypocreales</taxon>
        <taxon>Nectriaceae</taxon>
        <taxon>Fusarium</taxon>
        <taxon>Fusarium incarnatum-equiseti species complex</taxon>
    </lineage>
</organism>
<comment type="caution">
    <text evidence="1">The sequence shown here is derived from an EMBL/GenBank/DDBJ whole genome shotgun (WGS) entry which is preliminary data.</text>
</comment>
<sequence length="136" mass="15759">MAEDEANRDLPPSPDFNPVDWERRRQFIKERFGHARQCTSFKFELCVKLQSAGFDWLGAAFFDYLADFASWAGYIEDRKLDHDQFCWPWTRDAQPKLVDESRGRSQIFKAWLDAEAHSASTINDPKGAEPKTTPTI</sequence>
<dbReference type="EMBL" id="JAPDHF010000007">
    <property type="protein sequence ID" value="KAJ4015437.1"/>
    <property type="molecule type" value="Genomic_DNA"/>
</dbReference>
<proteinExistence type="predicted"/>